<dbReference type="OrthoDB" id="1602884at2759"/>
<comment type="caution">
    <text evidence="1">The sequence shown here is derived from an EMBL/GenBank/DDBJ whole genome shotgun (WGS) entry which is preliminary data.</text>
</comment>
<feature type="non-terminal residue" evidence="1">
    <location>
        <position position="1"/>
    </location>
</feature>
<dbReference type="Proteomes" id="UP000023152">
    <property type="component" value="Unassembled WGS sequence"/>
</dbReference>
<dbReference type="SUPFAM" id="SSF50978">
    <property type="entry name" value="WD40 repeat-like"/>
    <property type="match status" value="1"/>
</dbReference>
<accession>X6LKN9</accession>
<reference evidence="1 2" key="1">
    <citation type="journal article" date="2013" name="Curr. Biol.">
        <title>The Genome of the Foraminiferan Reticulomyxa filosa.</title>
        <authorList>
            <person name="Glockner G."/>
            <person name="Hulsmann N."/>
            <person name="Schleicher M."/>
            <person name="Noegel A.A."/>
            <person name="Eichinger L."/>
            <person name="Gallinger C."/>
            <person name="Pawlowski J."/>
            <person name="Sierra R."/>
            <person name="Euteneuer U."/>
            <person name="Pillet L."/>
            <person name="Moustafa A."/>
            <person name="Platzer M."/>
            <person name="Groth M."/>
            <person name="Szafranski K."/>
            <person name="Schliwa M."/>
        </authorList>
    </citation>
    <scope>NUCLEOTIDE SEQUENCE [LARGE SCALE GENOMIC DNA]</scope>
</reference>
<dbReference type="InterPro" id="IPR036322">
    <property type="entry name" value="WD40_repeat_dom_sf"/>
</dbReference>
<dbReference type="EMBL" id="ASPP01038719">
    <property type="protein sequence ID" value="ETO01290.1"/>
    <property type="molecule type" value="Genomic_DNA"/>
</dbReference>
<organism evidence="1 2">
    <name type="scientific">Reticulomyxa filosa</name>
    <dbReference type="NCBI Taxonomy" id="46433"/>
    <lineage>
        <taxon>Eukaryota</taxon>
        <taxon>Sar</taxon>
        <taxon>Rhizaria</taxon>
        <taxon>Retaria</taxon>
        <taxon>Foraminifera</taxon>
        <taxon>Monothalamids</taxon>
        <taxon>Reticulomyxidae</taxon>
        <taxon>Reticulomyxa</taxon>
    </lineage>
</organism>
<dbReference type="InterPro" id="IPR015943">
    <property type="entry name" value="WD40/YVTN_repeat-like_dom_sf"/>
</dbReference>
<keyword evidence="2" id="KW-1185">Reference proteome</keyword>
<protein>
    <recommendedName>
        <fullName evidence="3">WD-40 repeat protein</fullName>
    </recommendedName>
</protein>
<dbReference type="AlphaFoldDB" id="X6LKN9"/>
<dbReference type="Gene3D" id="2.130.10.10">
    <property type="entry name" value="YVTN repeat-like/Quinoprotein amine dehydrogenase"/>
    <property type="match status" value="1"/>
</dbReference>
<sequence>KKKTKTQHSFNKDATAVNCVKFSSYFYQKHHHNFICFSSADKIIRFWDIEHNQQFQVFNEHANAVRVIEFSSFNGTNNEQYIIFKIILKQQKKKR</sequence>
<evidence type="ECO:0000313" key="1">
    <source>
        <dbReference type="EMBL" id="ETO01290.1"/>
    </source>
</evidence>
<proteinExistence type="predicted"/>
<name>X6LKN9_RETFI</name>
<gene>
    <name evidence="1" type="ORF">RFI_36150</name>
</gene>
<evidence type="ECO:0000313" key="2">
    <source>
        <dbReference type="Proteomes" id="UP000023152"/>
    </source>
</evidence>
<evidence type="ECO:0008006" key="3">
    <source>
        <dbReference type="Google" id="ProtNLM"/>
    </source>
</evidence>